<proteinExistence type="predicted"/>
<dbReference type="OrthoDB" id="8922241at2759"/>
<reference evidence="1" key="1">
    <citation type="journal article" date="2020" name="Stud. Mycol.">
        <title>101 Dothideomycetes genomes: a test case for predicting lifestyles and emergence of pathogens.</title>
        <authorList>
            <person name="Haridas S."/>
            <person name="Albert R."/>
            <person name="Binder M."/>
            <person name="Bloem J."/>
            <person name="Labutti K."/>
            <person name="Salamov A."/>
            <person name="Andreopoulos B."/>
            <person name="Baker S."/>
            <person name="Barry K."/>
            <person name="Bills G."/>
            <person name="Bluhm B."/>
            <person name="Cannon C."/>
            <person name="Castanera R."/>
            <person name="Culley D."/>
            <person name="Daum C."/>
            <person name="Ezra D."/>
            <person name="Gonzalez J."/>
            <person name="Henrissat B."/>
            <person name="Kuo A."/>
            <person name="Liang C."/>
            <person name="Lipzen A."/>
            <person name="Lutzoni F."/>
            <person name="Magnuson J."/>
            <person name="Mondo S."/>
            <person name="Nolan M."/>
            <person name="Ohm R."/>
            <person name="Pangilinan J."/>
            <person name="Park H.-J."/>
            <person name="Ramirez L."/>
            <person name="Alfaro M."/>
            <person name="Sun H."/>
            <person name="Tritt A."/>
            <person name="Yoshinaga Y."/>
            <person name="Zwiers L.-H."/>
            <person name="Turgeon B."/>
            <person name="Goodwin S."/>
            <person name="Spatafora J."/>
            <person name="Crous P."/>
            <person name="Grigoriev I."/>
        </authorList>
    </citation>
    <scope>NUCLEOTIDE SEQUENCE</scope>
    <source>
        <strain evidence="1">CBS 125425</strain>
    </source>
</reference>
<protein>
    <recommendedName>
        <fullName evidence="3">C2H2-type domain-containing protein</fullName>
    </recommendedName>
</protein>
<dbReference type="Gene3D" id="3.30.160.60">
    <property type="entry name" value="Classic Zinc Finger"/>
    <property type="match status" value="1"/>
</dbReference>
<dbReference type="AlphaFoldDB" id="A0A9P4QT36"/>
<evidence type="ECO:0000313" key="2">
    <source>
        <dbReference type="Proteomes" id="UP000799444"/>
    </source>
</evidence>
<dbReference type="Proteomes" id="UP000799444">
    <property type="component" value="Unassembled WGS sequence"/>
</dbReference>
<accession>A0A9P4QT36</accession>
<evidence type="ECO:0000313" key="1">
    <source>
        <dbReference type="EMBL" id="KAF2731960.1"/>
    </source>
</evidence>
<sequence length="63" mass="7617">MNRAACTFCQKEFNGTYCRGNLQRHMREEHLQAQEKHCCRFCDHSSARKHNVRDHEKRKHGYP</sequence>
<comment type="caution">
    <text evidence="1">The sequence shown here is derived from an EMBL/GenBank/DDBJ whole genome shotgun (WGS) entry which is preliminary data.</text>
</comment>
<evidence type="ECO:0008006" key="3">
    <source>
        <dbReference type="Google" id="ProtNLM"/>
    </source>
</evidence>
<keyword evidence="2" id="KW-1185">Reference proteome</keyword>
<gene>
    <name evidence="1" type="ORF">EJ04DRAFT_360199</name>
</gene>
<organism evidence="1 2">
    <name type="scientific">Polyplosphaeria fusca</name>
    <dbReference type="NCBI Taxonomy" id="682080"/>
    <lineage>
        <taxon>Eukaryota</taxon>
        <taxon>Fungi</taxon>
        <taxon>Dikarya</taxon>
        <taxon>Ascomycota</taxon>
        <taxon>Pezizomycotina</taxon>
        <taxon>Dothideomycetes</taxon>
        <taxon>Pleosporomycetidae</taxon>
        <taxon>Pleosporales</taxon>
        <taxon>Tetraplosphaeriaceae</taxon>
        <taxon>Polyplosphaeria</taxon>
    </lineage>
</organism>
<name>A0A9P4QT36_9PLEO</name>
<dbReference type="EMBL" id="ML996186">
    <property type="protein sequence ID" value="KAF2731960.1"/>
    <property type="molecule type" value="Genomic_DNA"/>
</dbReference>